<organism evidence="1 2">
    <name type="scientific">Meloidogyne javanica</name>
    <name type="common">Root-knot nematode worm</name>
    <dbReference type="NCBI Taxonomy" id="6303"/>
    <lineage>
        <taxon>Eukaryota</taxon>
        <taxon>Metazoa</taxon>
        <taxon>Ecdysozoa</taxon>
        <taxon>Nematoda</taxon>
        <taxon>Chromadorea</taxon>
        <taxon>Rhabditida</taxon>
        <taxon>Tylenchina</taxon>
        <taxon>Tylenchomorpha</taxon>
        <taxon>Tylenchoidea</taxon>
        <taxon>Meloidogynidae</taxon>
        <taxon>Meloidogyninae</taxon>
        <taxon>Meloidogyne</taxon>
        <taxon>Meloidogyne incognita group</taxon>
    </lineage>
</organism>
<name>A0A915LZ93_MELJA</name>
<dbReference type="AlphaFoldDB" id="A0A915LZ93"/>
<evidence type="ECO:0000313" key="1">
    <source>
        <dbReference type="Proteomes" id="UP000887561"/>
    </source>
</evidence>
<accession>A0A915LZ93</accession>
<proteinExistence type="predicted"/>
<dbReference type="Proteomes" id="UP000887561">
    <property type="component" value="Unplaced"/>
</dbReference>
<evidence type="ECO:0000313" key="2">
    <source>
        <dbReference type="WBParaSite" id="scaffold20479_cov383.g19489"/>
    </source>
</evidence>
<reference evidence="2" key="1">
    <citation type="submission" date="2022-11" db="UniProtKB">
        <authorList>
            <consortium name="WormBaseParasite"/>
        </authorList>
    </citation>
    <scope>IDENTIFICATION</scope>
</reference>
<dbReference type="WBParaSite" id="scaffold20479_cov383.g19489">
    <property type="protein sequence ID" value="scaffold20479_cov383.g19489"/>
    <property type="gene ID" value="scaffold20479_cov383.g19489"/>
</dbReference>
<protein>
    <submittedName>
        <fullName evidence="2">Uncharacterized protein</fullName>
    </submittedName>
</protein>
<sequence>MLKLKLEDYNEFLAGYYPGQEYQYHEGEEYQYDKGEECQYGEGEESQHQEISVKRRIILASNAPPFHLEEYKPTLYKKDKPKKKPLLSRIFGGCKNVDIKTPEKEPIKQGWHIEQASGGLVSAVMPVMESDRENVLIELPKFTNYYQEISNCILWPALHNIYRNVLINKETGLALD</sequence>
<keyword evidence="1" id="KW-1185">Reference proteome</keyword>
<dbReference type="Gene3D" id="3.40.50.2000">
    <property type="entry name" value="Glycogen Phosphorylase B"/>
    <property type="match status" value="1"/>
</dbReference>